<proteinExistence type="predicted"/>
<name>A0A9P6XSI2_9FUNG</name>
<comment type="caution">
    <text evidence="2">The sequence shown here is derived from an EMBL/GenBank/DDBJ whole genome shotgun (WGS) entry which is preliminary data.</text>
</comment>
<accession>A0A9P6XSI2</accession>
<sequence>MQPTGPAARFPPPAPARPAGATLPDRCGRCPLPAIDHQPGARPVRTASTALRSAPRPAPAMHPHALWRRAQRRLR</sequence>
<protein>
    <submittedName>
        <fullName evidence="2">Uncharacterized protein</fullName>
    </submittedName>
</protein>
<feature type="region of interest" description="Disordered" evidence="1">
    <location>
        <begin position="1"/>
        <end position="75"/>
    </location>
</feature>
<feature type="compositionally biased region" description="Basic residues" evidence="1">
    <location>
        <begin position="65"/>
        <end position="75"/>
    </location>
</feature>
<keyword evidence="3" id="KW-1185">Reference proteome</keyword>
<dbReference type="AlphaFoldDB" id="A0A9P6XSI2"/>
<dbReference type="EMBL" id="JAANIU010010729">
    <property type="protein sequence ID" value="KAG1531574.1"/>
    <property type="molecule type" value="Genomic_DNA"/>
</dbReference>
<dbReference type="Proteomes" id="UP000740926">
    <property type="component" value="Unassembled WGS sequence"/>
</dbReference>
<evidence type="ECO:0000313" key="2">
    <source>
        <dbReference type="EMBL" id="KAG1531574.1"/>
    </source>
</evidence>
<evidence type="ECO:0000256" key="1">
    <source>
        <dbReference type="SAM" id="MobiDB-lite"/>
    </source>
</evidence>
<reference evidence="2 3" key="1">
    <citation type="journal article" date="2020" name="Microb. Genom.">
        <title>Genetic diversity of clinical and environmental Mucorales isolates obtained from an investigation of mucormycosis cases among solid organ transplant recipients.</title>
        <authorList>
            <person name="Nguyen M.H."/>
            <person name="Kaul D."/>
            <person name="Muto C."/>
            <person name="Cheng S.J."/>
            <person name="Richter R.A."/>
            <person name="Bruno V.M."/>
            <person name="Liu G."/>
            <person name="Beyhan S."/>
            <person name="Sundermann A.J."/>
            <person name="Mounaud S."/>
            <person name="Pasculle A.W."/>
            <person name="Nierman W.C."/>
            <person name="Driscoll E."/>
            <person name="Cumbie R."/>
            <person name="Clancy C.J."/>
            <person name="Dupont C.L."/>
        </authorList>
    </citation>
    <scope>NUCLEOTIDE SEQUENCE [LARGE SCALE GENOMIC DNA]</scope>
    <source>
        <strain evidence="2 3">GL24</strain>
    </source>
</reference>
<gene>
    <name evidence="2" type="ORF">G6F50_016626</name>
</gene>
<organism evidence="2 3">
    <name type="scientific">Rhizopus delemar</name>
    <dbReference type="NCBI Taxonomy" id="936053"/>
    <lineage>
        <taxon>Eukaryota</taxon>
        <taxon>Fungi</taxon>
        <taxon>Fungi incertae sedis</taxon>
        <taxon>Mucoromycota</taxon>
        <taxon>Mucoromycotina</taxon>
        <taxon>Mucoromycetes</taxon>
        <taxon>Mucorales</taxon>
        <taxon>Mucorineae</taxon>
        <taxon>Rhizopodaceae</taxon>
        <taxon>Rhizopus</taxon>
    </lineage>
</organism>
<evidence type="ECO:0000313" key="3">
    <source>
        <dbReference type="Proteomes" id="UP000740926"/>
    </source>
</evidence>